<feature type="domain" description="Methyltransferase type 11" evidence="4">
    <location>
        <begin position="41"/>
        <end position="135"/>
    </location>
</feature>
<evidence type="ECO:0000256" key="1">
    <source>
        <dbReference type="ARBA" id="ARBA00008361"/>
    </source>
</evidence>
<dbReference type="RefSeq" id="WP_143910158.1">
    <property type="nucleotide sequence ID" value="NZ_CP041765.1"/>
</dbReference>
<dbReference type="Gene3D" id="3.40.50.150">
    <property type="entry name" value="Vaccinia Virus protein VP39"/>
    <property type="match status" value="1"/>
</dbReference>
<sequence length="288" mass="30771">MNWFSDGGADYALSRPDYPPEVVRHLAGVAPPGAGGAGWVVDVGCGTGQFTEQLATAYPAVIGVDPSADQLANVRAAAGGDRIGRVAYACGAAERLPIADHVASLVTAAQSAHWFDLPRFWDEVRRVTVPGAVVALATYGKLVVGPPGDASLPVPDTGGTIRTGGAAAPLQSDRDRGIDAAGARFQRFYGEEIARFWPPERAMVENGYSDIRFPFEELAAPAATIRRSWRLDDLLGYVGTWSATRNIHARGHGDLIDRFAADMAELWGPPELRRPVQWPVSMRVGRVG</sequence>
<keyword evidence="6" id="KW-1185">Reference proteome</keyword>
<dbReference type="SUPFAM" id="SSF53335">
    <property type="entry name" value="S-adenosyl-L-methionine-dependent methyltransferases"/>
    <property type="match status" value="1"/>
</dbReference>
<dbReference type="InterPro" id="IPR051052">
    <property type="entry name" value="Diverse_substrate_MTase"/>
</dbReference>
<dbReference type="CDD" id="cd02440">
    <property type="entry name" value="AdoMet_MTases"/>
    <property type="match status" value="1"/>
</dbReference>
<accession>A0A516X6Q0</accession>
<keyword evidence="3 5" id="KW-0808">Transferase</keyword>
<dbReference type="KEGG" id="toy:FO059_17215"/>
<dbReference type="Proteomes" id="UP000317344">
    <property type="component" value="Chromosome"/>
</dbReference>
<dbReference type="PANTHER" id="PTHR44942:SF4">
    <property type="entry name" value="METHYLTRANSFERASE TYPE 11 DOMAIN-CONTAINING PROTEIN"/>
    <property type="match status" value="1"/>
</dbReference>
<dbReference type="GO" id="GO:0008757">
    <property type="term" value="F:S-adenosylmethionine-dependent methyltransferase activity"/>
    <property type="evidence" value="ECO:0007669"/>
    <property type="project" value="InterPro"/>
</dbReference>
<dbReference type="AlphaFoldDB" id="A0A516X6Q0"/>
<evidence type="ECO:0000256" key="2">
    <source>
        <dbReference type="ARBA" id="ARBA00022603"/>
    </source>
</evidence>
<name>A0A516X6Q0_9ACTN</name>
<reference evidence="5 6" key="2">
    <citation type="submission" date="2019-07" db="EMBL/GenBank/DDBJ databases">
        <authorList>
            <person name="Huang Y."/>
        </authorList>
    </citation>
    <scope>NUCLEOTIDE SEQUENCE [LARGE SCALE GENOMIC DNA]</scope>
    <source>
        <strain evidence="5 6">HY188</strain>
    </source>
</reference>
<dbReference type="InterPro" id="IPR013216">
    <property type="entry name" value="Methyltransf_11"/>
</dbReference>
<proteinExistence type="inferred from homology"/>
<dbReference type="OrthoDB" id="9797252at2"/>
<dbReference type="InterPro" id="IPR029063">
    <property type="entry name" value="SAM-dependent_MTases_sf"/>
</dbReference>
<keyword evidence="2 5" id="KW-0489">Methyltransferase</keyword>
<dbReference type="GO" id="GO:0032259">
    <property type="term" value="P:methylation"/>
    <property type="evidence" value="ECO:0007669"/>
    <property type="project" value="UniProtKB-KW"/>
</dbReference>
<evidence type="ECO:0000256" key="3">
    <source>
        <dbReference type="ARBA" id="ARBA00022679"/>
    </source>
</evidence>
<evidence type="ECO:0000313" key="5">
    <source>
        <dbReference type="EMBL" id="QDQ98754.1"/>
    </source>
</evidence>
<comment type="similarity">
    <text evidence="1">Belongs to the methyltransferase superfamily.</text>
</comment>
<evidence type="ECO:0000259" key="4">
    <source>
        <dbReference type="Pfam" id="PF08241"/>
    </source>
</evidence>
<organism evidence="5 6">
    <name type="scientific">Tomitella fengzijianii</name>
    <dbReference type="NCBI Taxonomy" id="2597660"/>
    <lineage>
        <taxon>Bacteria</taxon>
        <taxon>Bacillati</taxon>
        <taxon>Actinomycetota</taxon>
        <taxon>Actinomycetes</taxon>
        <taxon>Mycobacteriales</taxon>
        <taxon>Tomitella</taxon>
    </lineage>
</organism>
<evidence type="ECO:0000313" key="6">
    <source>
        <dbReference type="Proteomes" id="UP000317344"/>
    </source>
</evidence>
<dbReference type="Pfam" id="PF08241">
    <property type="entry name" value="Methyltransf_11"/>
    <property type="match status" value="1"/>
</dbReference>
<protein>
    <submittedName>
        <fullName evidence="5">Class I SAM-dependent methyltransferase</fullName>
    </submittedName>
</protein>
<reference evidence="5 6" key="1">
    <citation type="submission" date="2019-07" db="EMBL/GenBank/DDBJ databases">
        <title>Tomitella cavernea sp. nov., an actinomycete isolated from soil.</title>
        <authorList>
            <person name="Cheng J."/>
        </authorList>
    </citation>
    <scope>NUCLEOTIDE SEQUENCE [LARGE SCALE GENOMIC DNA]</scope>
    <source>
        <strain evidence="5 6">HY188</strain>
    </source>
</reference>
<dbReference type="EMBL" id="CP041765">
    <property type="protein sequence ID" value="QDQ98754.1"/>
    <property type="molecule type" value="Genomic_DNA"/>
</dbReference>
<gene>
    <name evidence="5" type="ORF">FO059_17215</name>
</gene>
<dbReference type="PANTHER" id="PTHR44942">
    <property type="entry name" value="METHYLTRANSF_11 DOMAIN-CONTAINING PROTEIN"/>
    <property type="match status" value="1"/>
</dbReference>